<feature type="compositionally biased region" description="Polar residues" evidence="2">
    <location>
        <begin position="718"/>
        <end position="731"/>
    </location>
</feature>
<accession>A0AAD7DT10</accession>
<feature type="compositionally biased region" description="Basic and acidic residues" evidence="2">
    <location>
        <begin position="43"/>
        <end position="64"/>
    </location>
</feature>
<evidence type="ECO:0000256" key="2">
    <source>
        <dbReference type="SAM" id="MobiDB-lite"/>
    </source>
</evidence>
<feature type="compositionally biased region" description="Polar residues" evidence="2">
    <location>
        <begin position="405"/>
        <end position="426"/>
    </location>
</feature>
<feature type="compositionally biased region" description="Polar residues" evidence="2">
    <location>
        <begin position="616"/>
        <end position="638"/>
    </location>
</feature>
<feature type="compositionally biased region" description="Polar residues" evidence="2">
    <location>
        <begin position="894"/>
        <end position="910"/>
    </location>
</feature>
<name>A0AAD7DT10_MYCRO</name>
<dbReference type="AlphaFoldDB" id="A0AAD7DT10"/>
<dbReference type="Proteomes" id="UP001221757">
    <property type="component" value="Unassembled WGS sequence"/>
</dbReference>
<feature type="compositionally biased region" description="Low complexity" evidence="2">
    <location>
        <begin position="358"/>
        <end position="370"/>
    </location>
</feature>
<organism evidence="3 4">
    <name type="scientific">Mycena rosella</name>
    <name type="common">Pink bonnet</name>
    <name type="synonym">Agaricus rosellus</name>
    <dbReference type="NCBI Taxonomy" id="1033263"/>
    <lineage>
        <taxon>Eukaryota</taxon>
        <taxon>Fungi</taxon>
        <taxon>Dikarya</taxon>
        <taxon>Basidiomycota</taxon>
        <taxon>Agaricomycotina</taxon>
        <taxon>Agaricomycetes</taxon>
        <taxon>Agaricomycetidae</taxon>
        <taxon>Agaricales</taxon>
        <taxon>Marasmiineae</taxon>
        <taxon>Mycenaceae</taxon>
        <taxon>Mycena</taxon>
    </lineage>
</organism>
<feature type="compositionally biased region" description="Polar residues" evidence="2">
    <location>
        <begin position="545"/>
        <end position="556"/>
    </location>
</feature>
<feature type="compositionally biased region" description="Low complexity" evidence="2">
    <location>
        <begin position="460"/>
        <end position="469"/>
    </location>
</feature>
<comment type="caution">
    <text evidence="3">The sequence shown here is derived from an EMBL/GenBank/DDBJ whole genome shotgun (WGS) entry which is preliminary data.</text>
</comment>
<feature type="region of interest" description="Disordered" evidence="2">
    <location>
        <begin position="1"/>
        <end position="64"/>
    </location>
</feature>
<feature type="compositionally biased region" description="Low complexity" evidence="2">
    <location>
        <begin position="428"/>
        <end position="442"/>
    </location>
</feature>
<dbReference type="EMBL" id="JARKIE010000024">
    <property type="protein sequence ID" value="KAJ7698999.1"/>
    <property type="molecule type" value="Genomic_DNA"/>
</dbReference>
<keyword evidence="1" id="KW-0175">Coiled coil</keyword>
<feature type="region of interest" description="Disordered" evidence="2">
    <location>
        <begin position="238"/>
        <end position="582"/>
    </location>
</feature>
<reference evidence="3" key="1">
    <citation type="submission" date="2023-03" db="EMBL/GenBank/DDBJ databases">
        <title>Massive genome expansion in bonnet fungi (Mycena s.s.) driven by repeated elements and novel gene families across ecological guilds.</title>
        <authorList>
            <consortium name="Lawrence Berkeley National Laboratory"/>
            <person name="Harder C.B."/>
            <person name="Miyauchi S."/>
            <person name="Viragh M."/>
            <person name="Kuo A."/>
            <person name="Thoen E."/>
            <person name="Andreopoulos B."/>
            <person name="Lu D."/>
            <person name="Skrede I."/>
            <person name="Drula E."/>
            <person name="Henrissat B."/>
            <person name="Morin E."/>
            <person name="Kohler A."/>
            <person name="Barry K."/>
            <person name="LaButti K."/>
            <person name="Morin E."/>
            <person name="Salamov A."/>
            <person name="Lipzen A."/>
            <person name="Mereny Z."/>
            <person name="Hegedus B."/>
            <person name="Baldrian P."/>
            <person name="Stursova M."/>
            <person name="Weitz H."/>
            <person name="Taylor A."/>
            <person name="Grigoriev I.V."/>
            <person name="Nagy L.G."/>
            <person name="Martin F."/>
            <person name="Kauserud H."/>
        </authorList>
    </citation>
    <scope>NUCLEOTIDE SEQUENCE</scope>
    <source>
        <strain evidence="3">CBHHK067</strain>
    </source>
</reference>
<gene>
    <name evidence="3" type="ORF">B0H17DRAFT_1006457</name>
</gene>
<keyword evidence="4" id="KW-1185">Reference proteome</keyword>
<feature type="compositionally biased region" description="Polar residues" evidence="2">
    <location>
        <begin position="512"/>
        <end position="522"/>
    </location>
</feature>
<feature type="compositionally biased region" description="Basic and acidic residues" evidence="2">
    <location>
        <begin position="658"/>
        <end position="674"/>
    </location>
</feature>
<feature type="region of interest" description="Disordered" evidence="2">
    <location>
        <begin position="594"/>
        <end position="735"/>
    </location>
</feature>
<sequence>MSFPTYSDDEESPIPRDFVDETPPSPRTELLSPTSGPRPLQSEIDRVQQRQRGPSERYRRQREEAYANISSRQLLSLLIEKEYESNKLRKALHRAFERFEAEAARASEAERVTQETLNQFRAANETKVAAERALYKTSEELRMWKFQFEHAQREIQRAQGVVQLVERQRDDAELAAMDARKTARQLNEQRLVSDALEEGRRLGYQAGFRKGQQEMAYTRGTNLEDAYQDLEREIGSYAAVQPERDSRRDGSPSQPAYDLDTSPMPAPRSPQIIRMPEMPPSSHQPQEPPPPSMPSPSPAMAIPSPVHAQPPPDFETESVRHPPPSPSIQLSRYSLEIPSPSVFNQPRPSDFQPHPSSQAQYQDPPQAAQDALRRRPSSQAPYHQDAPHRRPSSQAQYEGPPQAAQDGTSSSGQPQRHPSSQAQYQEYQDPPQAAQDVPQRRPSSQAPYPRPSSQLQYQGPRQAAPSQPQYQPPLPASRPPDNYIPSASAEGGIALPPPFQLSQPVLPATSPRLPTSPTQSWYNRERPEDPARTQSWYQAKRPRSNAGSTTGRSNAGSAAGRSVRHARHGSLDSRLSTGMVKNQKLGADYAADLGAIKEDARSSRGTYAYAVPESSGWDNPNAQGSQRARSMRVTSSESLVPPPPPPKDPKQVIADGLRYSDPDLPDAWRRDAAVKAETSSSRSRPPRNVRMPVQLTFPAPLSPPEGPVPLGHMRARSMSASTGKSGRSQPPNIADLVNRPSLRRVKEKRPILPSEMGSPDMGSPFFGTINIEPPSQSSSQIPLQTSAGPHMDQYLSPNYQTQHLPQMTQQALPQGFQPQLVTVPAEITVPVTFKGRSISSPLAFPGGGDYAPQSRPPSGLGDYRAAASAHGGSNASLVRPRSTSMHAPPRPLSALSNSNLSRKSGKSGKTVTEYVAGPTLTAGHTLAHQASNVSLASLRSTGSGYARFDASTYVDPAYFASAGAVPVPPPRSRHGSGSSHHSGISYIGPSFP</sequence>
<protein>
    <submittedName>
        <fullName evidence="3">Uncharacterized protein</fullName>
    </submittedName>
</protein>
<feature type="compositionally biased region" description="Pro residues" evidence="2">
    <location>
        <begin position="286"/>
        <end position="297"/>
    </location>
</feature>
<feature type="region of interest" description="Disordered" evidence="2">
    <location>
        <begin position="968"/>
        <end position="992"/>
    </location>
</feature>
<feature type="compositionally biased region" description="Polar residues" evidence="2">
    <location>
        <begin position="443"/>
        <end position="459"/>
    </location>
</feature>
<evidence type="ECO:0000256" key="1">
    <source>
        <dbReference type="SAM" id="Coils"/>
    </source>
</evidence>
<evidence type="ECO:0000313" key="3">
    <source>
        <dbReference type="EMBL" id="KAJ7698999.1"/>
    </source>
</evidence>
<feature type="coiled-coil region" evidence="1">
    <location>
        <begin position="148"/>
        <end position="189"/>
    </location>
</feature>
<proteinExistence type="predicted"/>
<feature type="compositionally biased region" description="Low complexity" evidence="2">
    <location>
        <begin position="865"/>
        <end position="876"/>
    </location>
</feature>
<feature type="region of interest" description="Disordered" evidence="2">
    <location>
        <begin position="842"/>
        <end position="910"/>
    </location>
</feature>
<evidence type="ECO:0000313" key="4">
    <source>
        <dbReference type="Proteomes" id="UP001221757"/>
    </source>
</evidence>
<feature type="compositionally biased region" description="Low complexity" evidence="2">
    <location>
        <begin position="975"/>
        <end position="992"/>
    </location>
</feature>